<feature type="transmembrane region" description="Helical" evidence="9">
    <location>
        <begin position="250"/>
        <end position="275"/>
    </location>
</feature>
<organism evidence="12">
    <name type="scientific">Candidatus Improbicoccus pseudotrichonymphae</name>
    <dbReference type="NCBI Taxonomy" id="3033792"/>
    <lineage>
        <taxon>Bacteria</taxon>
        <taxon>Bacillati</taxon>
        <taxon>Bacillota</taxon>
        <taxon>Clostridia</taxon>
        <taxon>Candidatus Improbicoccus</taxon>
    </lineage>
</organism>
<feature type="transmembrane region" description="Helical" evidence="9">
    <location>
        <begin position="360"/>
        <end position="380"/>
    </location>
</feature>
<evidence type="ECO:0000256" key="6">
    <source>
        <dbReference type="ARBA" id="ARBA00022692"/>
    </source>
</evidence>
<evidence type="ECO:0000256" key="3">
    <source>
        <dbReference type="ARBA" id="ARBA00022448"/>
    </source>
</evidence>
<evidence type="ECO:0000256" key="7">
    <source>
        <dbReference type="ARBA" id="ARBA00022989"/>
    </source>
</evidence>
<keyword evidence="7 9" id="KW-1133">Transmembrane helix</keyword>
<feature type="transmembrane region" description="Helical" evidence="9">
    <location>
        <begin position="130"/>
        <end position="147"/>
    </location>
</feature>
<feature type="transmembrane region" description="Helical" evidence="9">
    <location>
        <begin position="20"/>
        <end position="39"/>
    </location>
</feature>
<evidence type="ECO:0000256" key="8">
    <source>
        <dbReference type="ARBA" id="ARBA00023136"/>
    </source>
</evidence>
<feature type="transmembrane region" description="Helical" evidence="9">
    <location>
        <begin position="98"/>
        <end position="118"/>
    </location>
</feature>
<feature type="transmembrane region" description="Helical" evidence="9">
    <location>
        <begin position="68"/>
        <end position="91"/>
    </location>
</feature>
<comment type="function">
    <text evidence="10">Part of the binding-protein-dependent transport system for phosphate; probably responsible for the translocation of the substrate across the membrane.</text>
</comment>
<proteinExistence type="inferred from homology"/>
<protein>
    <recommendedName>
        <fullName evidence="10">Phosphate transport system permease protein</fullName>
    </recommendedName>
</protein>
<evidence type="ECO:0000256" key="10">
    <source>
        <dbReference type="RuleBase" id="RU363054"/>
    </source>
</evidence>
<dbReference type="PANTHER" id="PTHR30425:SF1">
    <property type="entry name" value="PHOSPHATE TRANSPORT SYSTEM PERMEASE PROTEIN PSTC"/>
    <property type="match status" value="1"/>
</dbReference>
<comment type="similarity">
    <text evidence="2 10">Belongs to the binding-protein-dependent transport system permease family. CysTW subfamily.</text>
</comment>
<dbReference type="GO" id="GO:0006817">
    <property type="term" value="P:phosphate ion transport"/>
    <property type="evidence" value="ECO:0007669"/>
    <property type="project" value="UniProtKB-KW"/>
</dbReference>
<evidence type="ECO:0000256" key="1">
    <source>
        <dbReference type="ARBA" id="ARBA00004651"/>
    </source>
</evidence>
<evidence type="ECO:0000256" key="4">
    <source>
        <dbReference type="ARBA" id="ARBA00022475"/>
    </source>
</evidence>
<dbReference type="EMBL" id="AP027924">
    <property type="protein sequence ID" value="BED91642.1"/>
    <property type="molecule type" value="Genomic_DNA"/>
</dbReference>
<gene>
    <name evidence="12" type="ORF">CfP315_0149</name>
</gene>
<dbReference type="PROSITE" id="PS50928">
    <property type="entry name" value="ABC_TM1"/>
    <property type="match status" value="1"/>
</dbReference>
<dbReference type="GO" id="GO:0005886">
    <property type="term" value="C:plasma membrane"/>
    <property type="evidence" value="ECO:0007669"/>
    <property type="project" value="UniProtKB-SubCell"/>
</dbReference>
<evidence type="ECO:0000256" key="2">
    <source>
        <dbReference type="ARBA" id="ARBA00007069"/>
    </source>
</evidence>
<dbReference type="InterPro" id="IPR051124">
    <property type="entry name" value="Phosphate_Transport_Permease"/>
</dbReference>
<comment type="subcellular location">
    <subcellularLocation>
        <location evidence="1 9">Cell membrane</location>
        <topology evidence="1 9">Multi-pass membrane protein</topology>
    </subcellularLocation>
</comment>
<feature type="transmembrane region" description="Helical" evidence="9">
    <location>
        <begin position="401"/>
        <end position="423"/>
    </location>
</feature>
<dbReference type="SUPFAM" id="SSF161098">
    <property type="entry name" value="MetI-like"/>
    <property type="match status" value="1"/>
</dbReference>
<keyword evidence="4 10" id="KW-1003">Cell membrane</keyword>
<keyword evidence="6 9" id="KW-0812">Transmembrane</keyword>
<keyword evidence="8 9" id="KW-0472">Membrane</keyword>
<evidence type="ECO:0000259" key="11">
    <source>
        <dbReference type="PROSITE" id="PS50928"/>
    </source>
</evidence>
<keyword evidence="5 10" id="KW-0592">Phosphate transport</keyword>
<reference evidence="12" key="1">
    <citation type="journal article" date="2023" name="ISME J.">
        <title>Emergence of putative energy parasites within Clostridia revealed by genome analysis of a novel endosymbiotic clade.</title>
        <authorList>
            <person name="Takahashi K."/>
            <person name="Kuwahara H."/>
            <person name="Horikawa Y."/>
            <person name="Izawa K."/>
            <person name="Kato D."/>
            <person name="Inagaki T."/>
            <person name="Yuki M."/>
            <person name="Ohkuma M."/>
            <person name="Hongoh Y."/>
        </authorList>
    </citation>
    <scope>NUCLEOTIDE SEQUENCE</scope>
    <source>
        <strain evidence="12">CfP3-15</strain>
    </source>
</reference>
<feature type="domain" description="ABC transmembrane type-1" evidence="11">
    <location>
        <begin position="211"/>
        <end position="420"/>
    </location>
</feature>
<name>A0AA48I2C4_9FIRM</name>
<dbReference type="InterPro" id="IPR035906">
    <property type="entry name" value="MetI-like_sf"/>
</dbReference>
<feature type="transmembrane region" description="Helical" evidence="9">
    <location>
        <begin position="287"/>
        <end position="307"/>
    </location>
</feature>
<accession>A0AA48I2C4</accession>
<dbReference type="AlphaFoldDB" id="A0AA48I2C4"/>
<feature type="transmembrane region" description="Helical" evidence="9">
    <location>
        <begin position="159"/>
        <end position="185"/>
    </location>
</feature>
<evidence type="ECO:0000256" key="5">
    <source>
        <dbReference type="ARBA" id="ARBA00022592"/>
    </source>
</evidence>
<evidence type="ECO:0000256" key="9">
    <source>
        <dbReference type="RuleBase" id="RU363032"/>
    </source>
</evidence>
<dbReference type="Proteomes" id="UP001337580">
    <property type="component" value="Chromosome"/>
</dbReference>
<dbReference type="InterPro" id="IPR000515">
    <property type="entry name" value="MetI-like"/>
</dbReference>
<sequence>MNIFVYDKNSNNLSKKVVFYNFFLFVFFNLFLINFISFFKIRIDENFYNLSILQIPFLSGFSCDGQIVYFPLFLRLLGVITLFCTVLFAYFLFKKNNLFILISVPIFLLLTCTFFVNYFSKIYLCDFNKISISFIILFFLCSYKFFFQKLNSGEEVIFKFLSSISVVILFSIGIYVCIMGLPAIVEIGFKEFISGIDWKPKENIFGILPLIVSSIVSSICALILATPFAVLFAVYLLYYTSGKITLILEMMVKILMSIPSVIFGFFGMLIIVPLVRFIFYGHTTGDSLLSVIIVLCIMILPTIISFAKDAIKSVPEDYQEVALSLGQTKIKSIFTAVLPSAFRGIIAGMLLSLSRAIGESVAIIMVAGNTISMFKFLQPVKLLTTGISLEMSYASGLHRKALFAIALVLFAINFVINLFFSFLSKKNNKE</sequence>
<dbReference type="NCBIfam" id="TIGR02138">
    <property type="entry name" value="phosphate_pstC"/>
    <property type="match status" value="1"/>
</dbReference>
<dbReference type="CDD" id="cd06261">
    <property type="entry name" value="TM_PBP2"/>
    <property type="match status" value="1"/>
</dbReference>
<dbReference type="PANTHER" id="PTHR30425">
    <property type="entry name" value="PHOSPHATE TRANSPORT SYSTEM PERMEASE PROTEIN PST"/>
    <property type="match status" value="1"/>
</dbReference>
<keyword evidence="3 9" id="KW-0813">Transport</keyword>
<comment type="caution">
    <text evidence="10">Lacks conserved residue(s) required for the propagation of feature annotation.</text>
</comment>
<dbReference type="GO" id="GO:0005315">
    <property type="term" value="F:phosphate transmembrane transporter activity"/>
    <property type="evidence" value="ECO:0007669"/>
    <property type="project" value="InterPro"/>
</dbReference>
<feature type="transmembrane region" description="Helical" evidence="9">
    <location>
        <begin position="205"/>
        <end position="238"/>
    </location>
</feature>
<dbReference type="Gene3D" id="1.10.3720.10">
    <property type="entry name" value="MetI-like"/>
    <property type="match status" value="1"/>
</dbReference>
<evidence type="ECO:0000313" key="12">
    <source>
        <dbReference type="EMBL" id="BED91642.1"/>
    </source>
</evidence>
<dbReference type="KEGG" id="ips:CfP315_0149"/>
<dbReference type="Pfam" id="PF00528">
    <property type="entry name" value="BPD_transp_1"/>
    <property type="match status" value="1"/>
</dbReference>
<dbReference type="InterPro" id="IPR011864">
    <property type="entry name" value="Phosphate_PstC"/>
</dbReference>